<dbReference type="AlphaFoldDB" id="A0A5B7BDJ6"/>
<evidence type="ECO:0008006" key="9">
    <source>
        <dbReference type="Google" id="ProtNLM"/>
    </source>
</evidence>
<dbReference type="InterPro" id="IPR016461">
    <property type="entry name" value="COMT-like"/>
</dbReference>
<dbReference type="SUPFAM" id="SSF53335">
    <property type="entry name" value="S-adenosyl-L-methionine-dependent methyltransferases"/>
    <property type="match status" value="1"/>
</dbReference>
<reference evidence="8" key="1">
    <citation type="submission" date="2019-08" db="EMBL/GenBank/DDBJ databases">
        <title>Reference gene set and small RNA set construction with multiple tissues from Davidia involucrata Baill.</title>
        <authorList>
            <person name="Yang H."/>
            <person name="Zhou C."/>
            <person name="Li G."/>
            <person name="Wang J."/>
            <person name="Gao P."/>
            <person name="Wang M."/>
            <person name="Wang R."/>
            <person name="Zhao Y."/>
        </authorList>
    </citation>
    <scope>NUCLEOTIDE SEQUENCE</scope>
    <source>
        <tissue evidence="8">Mixed with DoveR01_LX</tissue>
    </source>
</reference>
<dbReference type="GO" id="GO:0008757">
    <property type="term" value="F:S-adenosylmethionine-dependent methyltransferase activity"/>
    <property type="evidence" value="ECO:0007669"/>
    <property type="project" value="UniProtKB-ARBA"/>
</dbReference>
<dbReference type="InterPro" id="IPR036388">
    <property type="entry name" value="WH-like_DNA-bd_sf"/>
</dbReference>
<dbReference type="SUPFAM" id="SSF46785">
    <property type="entry name" value="Winged helix' DNA-binding domain"/>
    <property type="match status" value="1"/>
</dbReference>
<evidence type="ECO:0000256" key="3">
    <source>
        <dbReference type="ARBA" id="ARBA00022691"/>
    </source>
</evidence>
<evidence type="ECO:0000256" key="4">
    <source>
        <dbReference type="ARBA" id="ARBA00034481"/>
    </source>
</evidence>
<dbReference type="PANTHER" id="PTHR11746">
    <property type="entry name" value="O-METHYLTRANSFERASE"/>
    <property type="match status" value="1"/>
</dbReference>
<feature type="active site" description="Proton acceptor" evidence="5">
    <location>
        <position position="291"/>
    </location>
</feature>
<dbReference type="InterPro" id="IPR012967">
    <property type="entry name" value="COMT_dimerisation"/>
</dbReference>
<dbReference type="FunFam" id="3.40.50.150:FF:000061">
    <property type="entry name" value="Caffeic acid O-methyltransferase"/>
    <property type="match status" value="1"/>
</dbReference>
<sequence>MDPQPELATPVSYVCGENKKIIASCEEEEEEEDRQWQYATQLACSSVLPMVLKAAIELGLLDIIERAGPGALLSPTEIASHLPLSTNKYNNPEYDVDRILRLLATHSILTSTTPHHHEYDGPQVHRLYGLAPVSKYFIRNQDGVSLAPLLELIQGKVMIDMWYHMKDAVIEGGLPFNRAYGMNASEYAGKDVKYLELFKTSMREYNFMFMRMILGKYKGFQSLKSMVDVGGGDGTILNMIVSNYPTIKGINFDLPPIIHKSPSYPGIEHIAGDMFVSIPKGDAIFMKWILHGWDDEHCLKILKNCCEALPDHGKVIVVDLVVPEAPETSIPVQSILQFDLFMMNMNPGGKERTQKEFEILAKAAGFSSIRVACCAYNFSLVEFYKKKNL</sequence>
<keyword evidence="3" id="KW-0949">S-adenosyl-L-methionine</keyword>
<dbReference type="GO" id="GO:0008171">
    <property type="term" value="F:O-methyltransferase activity"/>
    <property type="evidence" value="ECO:0007669"/>
    <property type="project" value="InterPro"/>
</dbReference>
<comment type="similarity">
    <text evidence="4">Belongs to the class I-like SAM-binding methyltransferase superfamily. Cation-independent O-methyltransferase family. COMT subfamily.</text>
</comment>
<organism evidence="8">
    <name type="scientific">Davidia involucrata</name>
    <name type="common">Dove tree</name>
    <dbReference type="NCBI Taxonomy" id="16924"/>
    <lineage>
        <taxon>Eukaryota</taxon>
        <taxon>Viridiplantae</taxon>
        <taxon>Streptophyta</taxon>
        <taxon>Embryophyta</taxon>
        <taxon>Tracheophyta</taxon>
        <taxon>Spermatophyta</taxon>
        <taxon>Magnoliopsida</taxon>
        <taxon>eudicotyledons</taxon>
        <taxon>Gunneridae</taxon>
        <taxon>Pentapetalae</taxon>
        <taxon>asterids</taxon>
        <taxon>Cornales</taxon>
        <taxon>Nyssaceae</taxon>
        <taxon>Davidia</taxon>
    </lineage>
</organism>
<dbReference type="GO" id="GO:0032259">
    <property type="term" value="P:methylation"/>
    <property type="evidence" value="ECO:0007669"/>
    <property type="project" value="UniProtKB-KW"/>
</dbReference>
<evidence type="ECO:0000256" key="5">
    <source>
        <dbReference type="PIRSR" id="PIRSR005739-1"/>
    </source>
</evidence>
<dbReference type="GO" id="GO:0046983">
    <property type="term" value="F:protein dimerization activity"/>
    <property type="evidence" value="ECO:0007669"/>
    <property type="project" value="InterPro"/>
</dbReference>
<accession>A0A5B7BDJ6</accession>
<dbReference type="Gene3D" id="3.40.50.150">
    <property type="entry name" value="Vaccinia Virus protein VP39"/>
    <property type="match status" value="1"/>
</dbReference>
<dbReference type="Pfam" id="PF08100">
    <property type="entry name" value="Dimerisation"/>
    <property type="match status" value="1"/>
</dbReference>
<dbReference type="FunFam" id="1.10.10.10:FF:000357">
    <property type="entry name" value="Caffeic acid 3-O-methyltransferase"/>
    <property type="match status" value="1"/>
</dbReference>
<protein>
    <recommendedName>
        <fullName evidence="9">Caffeate O-methyltransferase</fullName>
    </recommendedName>
</protein>
<dbReference type="InterPro" id="IPR001077">
    <property type="entry name" value="COMT_C"/>
</dbReference>
<dbReference type="InterPro" id="IPR029063">
    <property type="entry name" value="SAM-dependent_MTases_sf"/>
</dbReference>
<evidence type="ECO:0000259" key="6">
    <source>
        <dbReference type="Pfam" id="PF00891"/>
    </source>
</evidence>
<evidence type="ECO:0000256" key="2">
    <source>
        <dbReference type="ARBA" id="ARBA00022679"/>
    </source>
</evidence>
<keyword evidence="2" id="KW-0808">Transferase</keyword>
<evidence type="ECO:0000259" key="7">
    <source>
        <dbReference type="Pfam" id="PF08100"/>
    </source>
</evidence>
<proteinExistence type="inferred from homology"/>
<dbReference type="InterPro" id="IPR036390">
    <property type="entry name" value="WH_DNA-bd_sf"/>
</dbReference>
<evidence type="ECO:0000313" key="8">
    <source>
        <dbReference type="EMBL" id="MPA66929.1"/>
    </source>
</evidence>
<feature type="domain" description="O-methyltransferase dimerisation" evidence="7">
    <location>
        <begin position="41"/>
        <end position="139"/>
    </location>
</feature>
<keyword evidence="1" id="KW-0489">Methyltransferase</keyword>
<evidence type="ECO:0000256" key="1">
    <source>
        <dbReference type="ARBA" id="ARBA00022603"/>
    </source>
</evidence>
<gene>
    <name evidence="8" type="ORF">Din_036370</name>
</gene>
<dbReference type="Pfam" id="PF00891">
    <property type="entry name" value="Methyltransf_2"/>
    <property type="match status" value="1"/>
</dbReference>
<name>A0A5B7BDJ6_DAVIN</name>
<feature type="domain" description="O-methyltransferase C-terminal" evidence="6">
    <location>
        <begin position="162"/>
        <end position="367"/>
    </location>
</feature>
<dbReference type="PROSITE" id="PS51683">
    <property type="entry name" value="SAM_OMT_II"/>
    <property type="match status" value="1"/>
</dbReference>
<dbReference type="Gene3D" id="1.10.10.10">
    <property type="entry name" value="Winged helix-like DNA-binding domain superfamily/Winged helix DNA-binding domain"/>
    <property type="match status" value="1"/>
</dbReference>
<dbReference type="EMBL" id="GHES01036370">
    <property type="protein sequence ID" value="MPA66929.1"/>
    <property type="molecule type" value="Transcribed_RNA"/>
</dbReference>
<dbReference type="PIRSF" id="PIRSF005739">
    <property type="entry name" value="O-mtase"/>
    <property type="match status" value="1"/>
</dbReference>